<keyword evidence="2 5" id="KW-0812">Transmembrane</keyword>
<evidence type="ECO:0000256" key="4">
    <source>
        <dbReference type="ARBA" id="ARBA00023136"/>
    </source>
</evidence>
<dbReference type="Pfam" id="PF01957">
    <property type="entry name" value="NfeD"/>
    <property type="match status" value="1"/>
</dbReference>
<dbReference type="PANTHER" id="PTHR33507:SF3">
    <property type="entry name" value="INNER MEMBRANE PROTEIN YBBJ"/>
    <property type="match status" value="1"/>
</dbReference>
<gene>
    <name evidence="7" type="ORF">GCM10007932_07530</name>
</gene>
<evidence type="ECO:0000313" key="7">
    <source>
        <dbReference type="EMBL" id="GLQ71393.1"/>
    </source>
</evidence>
<evidence type="ECO:0000256" key="1">
    <source>
        <dbReference type="ARBA" id="ARBA00004141"/>
    </source>
</evidence>
<dbReference type="Proteomes" id="UP001156690">
    <property type="component" value="Unassembled WGS sequence"/>
</dbReference>
<dbReference type="PANTHER" id="PTHR33507">
    <property type="entry name" value="INNER MEMBRANE PROTEIN YBBJ"/>
    <property type="match status" value="1"/>
</dbReference>
<keyword evidence="8" id="KW-1185">Reference proteome</keyword>
<reference evidence="8" key="1">
    <citation type="journal article" date="2019" name="Int. J. Syst. Evol. Microbiol.">
        <title>The Global Catalogue of Microorganisms (GCM) 10K type strain sequencing project: providing services to taxonomists for standard genome sequencing and annotation.</title>
        <authorList>
            <consortium name="The Broad Institute Genomics Platform"/>
            <consortium name="The Broad Institute Genome Sequencing Center for Infectious Disease"/>
            <person name="Wu L."/>
            <person name="Ma J."/>
        </authorList>
    </citation>
    <scope>NUCLEOTIDE SEQUENCE [LARGE SCALE GENOMIC DNA]</scope>
    <source>
        <strain evidence="8">NBRC 15640</strain>
    </source>
</reference>
<keyword evidence="4 5" id="KW-0472">Membrane</keyword>
<feature type="transmembrane region" description="Helical" evidence="5">
    <location>
        <begin position="12"/>
        <end position="35"/>
    </location>
</feature>
<feature type="domain" description="NfeD-like C-terminal" evidence="6">
    <location>
        <begin position="93"/>
        <end position="147"/>
    </location>
</feature>
<sequence>MIEILNQMNHWHWIALGLVLLCGELLGTAGYLLWIGISAILVGFVKLLLPISWELQWVCFAVFSLVITWLWWRYQHKKDVLNEEETNLNQRDKQLVGQITRLEEDIEAGRCRIRMGDTTWSAMSERPLSAGTAVKVTAVDGIVLTIEAVE</sequence>
<dbReference type="Gene3D" id="2.40.50.140">
    <property type="entry name" value="Nucleic acid-binding proteins"/>
    <property type="match status" value="1"/>
</dbReference>
<dbReference type="RefSeq" id="WP_126608813.1">
    <property type="nucleotide sequence ID" value="NZ_AP025144.1"/>
</dbReference>
<name>A0AAV5NMA9_9VIBR</name>
<dbReference type="InterPro" id="IPR052165">
    <property type="entry name" value="Membrane_assoc_protease"/>
</dbReference>
<evidence type="ECO:0000256" key="5">
    <source>
        <dbReference type="SAM" id="Phobius"/>
    </source>
</evidence>
<organism evidence="7 8">
    <name type="scientific">Vibrio penaeicida</name>
    <dbReference type="NCBI Taxonomy" id="104609"/>
    <lineage>
        <taxon>Bacteria</taxon>
        <taxon>Pseudomonadati</taxon>
        <taxon>Pseudomonadota</taxon>
        <taxon>Gammaproteobacteria</taxon>
        <taxon>Vibrionales</taxon>
        <taxon>Vibrionaceae</taxon>
        <taxon>Vibrio</taxon>
    </lineage>
</organism>
<dbReference type="SUPFAM" id="SSF141322">
    <property type="entry name" value="NfeD domain-like"/>
    <property type="match status" value="1"/>
</dbReference>
<dbReference type="GO" id="GO:0005886">
    <property type="term" value="C:plasma membrane"/>
    <property type="evidence" value="ECO:0007669"/>
    <property type="project" value="TreeGrafter"/>
</dbReference>
<dbReference type="InterPro" id="IPR012340">
    <property type="entry name" value="NA-bd_OB-fold"/>
</dbReference>
<evidence type="ECO:0000259" key="6">
    <source>
        <dbReference type="Pfam" id="PF01957"/>
    </source>
</evidence>
<protein>
    <recommendedName>
        <fullName evidence="6">NfeD-like C-terminal domain-containing protein</fullName>
    </recommendedName>
</protein>
<comment type="caution">
    <text evidence="7">The sequence shown here is derived from an EMBL/GenBank/DDBJ whole genome shotgun (WGS) entry which is preliminary data.</text>
</comment>
<accession>A0AAV5NMA9</accession>
<dbReference type="AlphaFoldDB" id="A0AAV5NMA9"/>
<dbReference type="InterPro" id="IPR002810">
    <property type="entry name" value="NfeD-like_C"/>
</dbReference>
<comment type="subcellular location">
    <subcellularLocation>
        <location evidence="1">Membrane</location>
        <topology evidence="1">Multi-pass membrane protein</topology>
    </subcellularLocation>
</comment>
<dbReference type="EMBL" id="BSNX01000007">
    <property type="protein sequence ID" value="GLQ71393.1"/>
    <property type="molecule type" value="Genomic_DNA"/>
</dbReference>
<evidence type="ECO:0000256" key="3">
    <source>
        <dbReference type="ARBA" id="ARBA00022989"/>
    </source>
</evidence>
<proteinExistence type="predicted"/>
<evidence type="ECO:0000256" key="2">
    <source>
        <dbReference type="ARBA" id="ARBA00022692"/>
    </source>
</evidence>
<keyword evidence="3 5" id="KW-1133">Transmembrane helix</keyword>
<evidence type="ECO:0000313" key="8">
    <source>
        <dbReference type="Proteomes" id="UP001156690"/>
    </source>
</evidence>
<feature type="transmembrane region" description="Helical" evidence="5">
    <location>
        <begin position="55"/>
        <end position="72"/>
    </location>
</feature>